<sequence length="288" mass="29641">MRLPSPAPENYRRNMRWQRLTISAVLSTTCCAFTLAQDQATPASTAPAAAPAAQAATPPTPVVQTEGKVVVPAGTKVLLSLKAAVDTKTAQPGDPIFLTSTFPVIVGDRVIIPTGMDVQGVIDSVERPGKVKGRAKVTMHLTTLVFPNGSVVQIPASVNAVPGADGAKVHGKENTIEQDPGNVQDAKNVEHTTMTTAGLGGLATVGGGNTGAGVGYGALAGSVGGVAYTLLTRGKDVVLPVGQPLEMALQRPLILDKQNVYVPPVSTGVQYVPSPNQPKPLPKPSPQD</sequence>
<protein>
    <recommendedName>
        <fullName evidence="4">TrbI/VirB10 family protein</fullName>
    </recommendedName>
</protein>
<dbReference type="AlphaFoldDB" id="A0A4Q1SEF3"/>
<dbReference type="EMBL" id="SDMK01000002">
    <property type="protein sequence ID" value="RXS95461.1"/>
    <property type="molecule type" value="Genomic_DNA"/>
</dbReference>
<keyword evidence="3" id="KW-1185">Reference proteome</keyword>
<name>A0A4Q1SEF3_9BACT</name>
<organism evidence="2 3">
    <name type="scientific">Silvibacterium dinghuense</name>
    <dbReference type="NCBI Taxonomy" id="1560006"/>
    <lineage>
        <taxon>Bacteria</taxon>
        <taxon>Pseudomonadati</taxon>
        <taxon>Acidobacteriota</taxon>
        <taxon>Terriglobia</taxon>
        <taxon>Terriglobales</taxon>
        <taxon>Acidobacteriaceae</taxon>
        <taxon>Silvibacterium</taxon>
    </lineage>
</organism>
<evidence type="ECO:0000313" key="2">
    <source>
        <dbReference type="EMBL" id="RXS95461.1"/>
    </source>
</evidence>
<evidence type="ECO:0000313" key="3">
    <source>
        <dbReference type="Proteomes" id="UP000290253"/>
    </source>
</evidence>
<dbReference type="OrthoDB" id="120738at2"/>
<evidence type="ECO:0008006" key="4">
    <source>
        <dbReference type="Google" id="ProtNLM"/>
    </source>
</evidence>
<accession>A0A4Q1SEF3</accession>
<comment type="caution">
    <text evidence="2">The sequence shown here is derived from an EMBL/GenBank/DDBJ whole genome shotgun (WGS) entry which is preliminary data.</text>
</comment>
<dbReference type="Proteomes" id="UP000290253">
    <property type="component" value="Unassembled WGS sequence"/>
</dbReference>
<gene>
    <name evidence="2" type="ORF">ESZ00_12855</name>
</gene>
<feature type="compositionally biased region" description="Pro residues" evidence="1">
    <location>
        <begin position="275"/>
        <end position="288"/>
    </location>
</feature>
<proteinExistence type="predicted"/>
<evidence type="ECO:0000256" key="1">
    <source>
        <dbReference type="SAM" id="MobiDB-lite"/>
    </source>
</evidence>
<reference evidence="2 3" key="1">
    <citation type="journal article" date="2016" name="Int. J. Syst. Evol. Microbiol.">
        <title>Acidipila dinghuensis sp. nov., an acidobacterium isolated from forest soil.</title>
        <authorList>
            <person name="Jiang Y.W."/>
            <person name="Wang J."/>
            <person name="Chen M.H."/>
            <person name="Lv Y.Y."/>
            <person name="Qiu L.H."/>
        </authorList>
    </citation>
    <scope>NUCLEOTIDE SEQUENCE [LARGE SCALE GENOMIC DNA]</scope>
    <source>
        <strain evidence="2 3">DHOF10</strain>
    </source>
</reference>
<feature type="region of interest" description="Disordered" evidence="1">
    <location>
        <begin position="268"/>
        <end position="288"/>
    </location>
</feature>